<dbReference type="PANTHER" id="PTHR44298">
    <property type="entry name" value="DNAJ HOMOLOG SUBFAMILY B MEMBER 11"/>
    <property type="match status" value="1"/>
</dbReference>
<dbReference type="Gene3D" id="1.10.287.110">
    <property type="entry name" value="DnaJ domain"/>
    <property type="match status" value="1"/>
</dbReference>
<reference evidence="3 4" key="1">
    <citation type="submission" date="2021-11" db="EMBL/GenBank/DDBJ databases">
        <authorList>
            <person name="Islam A."/>
            <person name="Islam S."/>
            <person name="Flora M.S."/>
            <person name="Rahman M."/>
            <person name="Ziaur R.M."/>
            <person name="Epstein J.H."/>
            <person name="Hassan M."/>
            <person name="Klassen M."/>
            <person name="Woodard K."/>
            <person name="Webb A."/>
            <person name="Webby R.J."/>
            <person name="El Zowalaty M.E."/>
        </authorList>
    </citation>
    <scope>NUCLEOTIDE SEQUENCE [LARGE SCALE GENOMIC DNA]</scope>
    <source>
        <strain evidence="3">Pbs1</strain>
    </source>
</reference>
<feature type="region of interest" description="Disordered" evidence="1">
    <location>
        <begin position="90"/>
        <end position="203"/>
    </location>
</feature>
<organism evidence="3 4">
    <name type="scientific">Peronospora belbahrii</name>
    <dbReference type="NCBI Taxonomy" id="622444"/>
    <lineage>
        <taxon>Eukaryota</taxon>
        <taxon>Sar</taxon>
        <taxon>Stramenopiles</taxon>
        <taxon>Oomycota</taxon>
        <taxon>Peronosporomycetes</taxon>
        <taxon>Peronosporales</taxon>
        <taxon>Peronosporaceae</taxon>
        <taxon>Peronospora</taxon>
    </lineage>
</organism>
<dbReference type="PRINTS" id="PR00625">
    <property type="entry name" value="JDOMAIN"/>
</dbReference>
<dbReference type="InterPro" id="IPR036869">
    <property type="entry name" value="J_dom_sf"/>
</dbReference>
<dbReference type="CDD" id="cd06257">
    <property type="entry name" value="DnaJ"/>
    <property type="match status" value="1"/>
</dbReference>
<name>A0ABN8CXE6_9STRA</name>
<feature type="region of interest" description="Disordered" evidence="1">
    <location>
        <begin position="958"/>
        <end position="994"/>
    </location>
</feature>
<dbReference type="PROSITE" id="PS50076">
    <property type="entry name" value="DNAJ_2"/>
    <property type="match status" value="1"/>
</dbReference>
<gene>
    <name evidence="3" type="ORF">PBS001_LOCUS4089</name>
</gene>
<dbReference type="InterPro" id="IPR001623">
    <property type="entry name" value="DnaJ_domain"/>
</dbReference>
<feature type="compositionally biased region" description="Polar residues" evidence="1">
    <location>
        <begin position="122"/>
        <end position="131"/>
    </location>
</feature>
<feature type="compositionally biased region" description="Basic and acidic residues" evidence="1">
    <location>
        <begin position="108"/>
        <end position="118"/>
    </location>
</feature>
<protein>
    <recommendedName>
        <fullName evidence="2">J domain-containing protein</fullName>
    </recommendedName>
</protein>
<dbReference type="SMART" id="SM00271">
    <property type="entry name" value="DnaJ"/>
    <property type="match status" value="1"/>
</dbReference>
<feature type="domain" description="J" evidence="2">
    <location>
        <begin position="1478"/>
        <end position="1550"/>
    </location>
</feature>
<keyword evidence="4" id="KW-1185">Reference proteome</keyword>
<proteinExistence type="predicted"/>
<evidence type="ECO:0000313" key="3">
    <source>
        <dbReference type="EMBL" id="CAH0517480.1"/>
    </source>
</evidence>
<feature type="compositionally biased region" description="Low complexity" evidence="1">
    <location>
        <begin position="1127"/>
        <end position="1138"/>
    </location>
</feature>
<dbReference type="SUPFAM" id="SSF46565">
    <property type="entry name" value="Chaperone J-domain"/>
    <property type="match status" value="1"/>
</dbReference>
<dbReference type="Pfam" id="PF00226">
    <property type="entry name" value="DnaJ"/>
    <property type="match status" value="1"/>
</dbReference>
<dbReference type="InterPro" id="IPR051736">
    <property type="entry name" value="DnaJ-B11-like"/>
</dbReference>
<evidence type="ECO:0000313" key="4">
    <source>
        <dbReference type="Proteomes" id="UP001158986"/>
    </source>
</evidence>
<dbReference type="EMBL" id="CAKLCB010000242">
    <property type="protein sequence ID" value="CAH0517480.1"/>
    <property type="molecule type" value="Genomic_DNA"/>
</dbReference>
<feature type="region of interest" description="Disordered" evidence="1">
    <location>
        <begin position="1092"/>
        <end position="1147"/>
    </location>
</feature>
<feature type="compositionally biased region" description="Polar residues" evidence="1">
    <location>
        <begin position="178"/>
        <end position="194"/>
    </location>
</feature>
<dbReference type="PANTHER" id="PTHR44298:SF1">
    <property type="entry name" value="DNAJ HOMOLOG SUBFAMILY B MEMBER 11"/>
    <property type="match status" value="1"/>
</dbReference>
<dbReference type="Proteomes" id="UP001158986">
    <property type="component" value="Unassembled WGS sequence"/>
</dbReference>
<accession>A0ABN8CXE6</accession>
<feature type="compositionally biased region" description="Low complexity" evidence="1">
    <location>
        <begin position="984"/>
        <end position="994"/>
    </location>
</feature>
<sequence>MIQIRTTMDPERLVPHLLGDKLNTIMSRACCSISYQKTVENEKNKTRGELGELDHLMMFRITAKTMKRVNDGMLLLQAVVESTEQQLRKYSRSGRRKEQIQQEEYDEVAGKHVGKERYAPTQRRQSISYDTPVTKKRNRDSGTMEEIETMTQQRHEKHHRYEDSAATHVVSKRGQSAKDCTQQPDRSDQQLSRNGNEEREKNVEAVAFTIGGDDEQRLRDEREAFRIRLTRTVMISRRLEAEAKSVRIQETLERNKYLRLRRHFEKMAHCKKVAELVVKKQCNAMAASLSTTSLSKKKQHLLEMERLSVAHDVCVPATSLLFVTHSQFRGVKTKRRNAGKSRSAGLSFIASEMAEDSDLACLVKKVQAFGKLITSGSSELPTVEDSGVQCGATLGEAADTFDFLHEDADVCVDTEVLSASETVAGTSMKTTAEDIEVRGEEKAVLDAILSARLFFTWSHSQLVTPARARLRDGFLPRTIFRFCIDIYWGALTLGKRLCCVLNDYVQSATWCRRFPLCQVNSPLIGELGVFESSRHKEWSELQNKIVALHSLALVAHLLGKHYLARHVVGTTDRSINSTSRSHDNLLDEGTLESDLFTYILRPIRSSAIESSLFDSLPISLVRETIEQCPEVVNHVLQWKGKDDVPEYLRETNSCDACASDVASSAIGQQDYPSSSYFLRNLLLRLTVHMRDLDAVIKALVSTLKEKRSGHDKGNANNTSQRRQRVIAHVNRLKSVTAHVVVENTKLQLHKWWILFAENSCAWFDPDSVDEMDDGSYDKFTCLQDALYIWHNEALLYTTKDDFVDPERLAESALDQTQGTTADGEYDTAYGLSPFDAMSRDINRTPVLRDEELAALLRLTPVGMRDEVQNQPFTVEEARECIMTPQSVENARAQLEESLASTRDLMNELGRSGPWRTHVEHFNSLKCELAKQLAIQKKLVKHQWARYYTKYREFAPSQIQGASEEEKEKASVENTDSQPHSEPIADSSSGDAASSATDWIGVFDPEKDAPEIIEMKKLRHEITLAKDQLVRNIICDSTNNCGVALSSSLLIDDQKALVKECRGLATSCVQALGKFLGMEETCETSMAPFQKRQLRSSKQLIRPDEGPTTAAKGDRPTRKSSRRRLLGSKKASSYASRSGRGSKNRRRESIRVAKALAASNADFLLPLVRSSRTSSRVMSVCSSGSSCDRRSDGCPPLRMGCSGCRDLRRRCTGCSGCCLHCVCVSCGCRMCCSSRLSAVQKIMTQMLDGIEANEACKWMSSASAGTNGHRCGMLFFCQRCHSCEDHCPCHLTDCASGPAIEATTATPMTANSTLHATNFSSEFIATLNATSTGTASLSFSRRERRFRINSVAAQRRGPNVHVNSTLDESISAHGDSNDLSANCSATAHGGRGPLPTFDYGIDDAFGLGPMDQPGQCRTWRPAPSDKNEQEDLFRAARVRMKLVRSAYAKSMGSSSGSGCLDGEQLWQPERIRTMWARRDFHGVLGLSRDATVQQIKRQYRKLAPKLHPDKSSDTSASLDLLLLKLAAILEQITLASAWMPLLLRHTHTKFCLGTLMPSMHGPGLIEEAQGSFCQAIAVLMDLPDVLKHRARAVSLVNFTHMLGSSYRSFEGQGSG</sequence>
<feature type="compositionally biased region" description="Basic residues" evidence="1">
    <location>
        <begin position="1117"/>
        <end position="1126"/>
    </location>
</feature>
<evidence type="ECO:0000256" key="1">
    <source>
        <dbReference type="SAM" id="MobiDB-lite"/>
    </source>
</evidence>
<evidence type="ECO:0000259" key="2">
    <source>
        <dbReference type="PROSITE" id="PS50076"/>
    </source>
</evidence>
<comment type="caution">
    <text evidence="3">The sequence shown here is derived from an EMBL/GenBank/DDBJ whole genome shotgun (WGS) entry which is preliminary data.</text>
</comment>